<dbReference type="PANTHER" id="PTHR40278:SF2">
    <property type="entry name" value="TYPE IV PILUS INNER MEMBRANE COMPONENT PILN"/>
    <property type="match status" value="1"/>
</dbReference>
<organism evidence="2 3">
    <name type="scientific">Billgrantia desiderata</name>
    <dbReference type="NCBI Taxonomy" id="52021"/>
    <lineage>
        <taxon>Bacteria</taxon>
        <taxon>Pseudomonadati</taxon>
        <taxon>Pseudomonadota</taxon>
        <taxon>Gammaproteobacteria</taxon>
        <taxon>Oceanospirillales</taxon>
        <taxon>Halomonadaceae</taxon>
        <taxon>Billgrantia</taxon>
    </lineage>
</organism>
<dbReference type="EMBL" id="JABFTS010000001">
    <property type="protein sequence ID" value="MCE8050582.1"/>
    <property type="molecule type" value="Genomic_DNA"/>
</dbReference>
<dbReference type="RefSeq" id="WP_103970510.1">
    <property type="nucleotide sequence ID" value="NZ_FNVC01000037.1"/>
</dbReference>
<keyword evidence="1" id="KW-0472">Membrane</keyword>
<accession>A0AAW4YRF6</accession>
<dbReference type="InterPro" id="IPR007813">
    <property type="entry name" value="PilN"/>
</dbReference>
<reference evidence="2" key="1">
    <citation type="submission" date="2020-05" db="EMBL/GenBank/DDBJ databases">
        <authorList>
            <person name="Wang L."/>
            <person name="Shao Z."/>
        </authorList>
    </citation>
    <scope>NUCLEOTIDE SEQUENCE</scope>
    <source>
        <strain evidence="2">MCCC 1A05776</strain>
    </source>
</reference>
<dbReference type="InterPro" id="IPR052534">
    <property type="entry name" value="Extracell_DNA_Util/SecSys_Comp"/>
</dbReference>
<name>A0AAW4YRF6_9GAMM</name>
<sequence>MSIEINLLPWREQQRARRSRRFYLALAAMAVLGGAGGLGMAHFYDMAVSAQQQRNAHVQARMQQLDGDIRSIREYEAIRERMIGQVQVFSDLQQGRSQTVRVFRDLTLSLVDGVHYTQLSRQGDQLRLSGRAESNHRVSEQMRSLAAAPSFSEPVLSEVEADGGGERRRFSLGVVQLTEGAQGAENAEAGDES</sequence>
<feature type="transmembrane region" description="Helical" evidence="1">
    <location>
        <begin position="21"/>
        <end position="44"/>
    </location>
</feature>
<evidence type="ECO:0000256" key="1">
    <source>
        <dbReference type="SAM" id="Phobius"/>
    </source>
</evidence>
<dbReference type="GO" id="GO:0043683">
    <property type="term" value="P:type IV pilus assembly"/>
    <property type="evidence" value="ECO:0007669"/>
    <property type="project" value="TreeGrafter"/>
</dbReference>
<dbReference type="Pfam" id="PF05137">
    <property type="entry name" value="PilN"/>
    <property type="match status" value="1"/>
</dbReference>
<dbReference type="PANTHER" id="PTHR40278">
    <property type="entry name" value="DNA UTILIZATION PROTEIN HOFN"/>
    <property type="match status" value="1"/>
</dbReference>
<protein>
    <submittedName>
        <fullName evidence="2">Fimbrial assembly protein</fullName>
    </submittedName>
</protein>
<keyword evidence="1" id="KW-0812">Transmembrane</keyword>
<dbReference type="AlphaFoldDB" id="A0AAW4YRF6"/>
<evidence type="ECO:0000313" key="2">
    <source>
        <dbReference type="EMBL" id="MCE8050582.1"/>
    </source>
</evidence>
<evidence type="ECO:0000313" key="3">
    <source>
        <dbReference type="Proteomes" id="UP001320178"/>
    </source>
</evidence>
<dbReference type="Proteomes" id="UP001320178">
    <property type="component" value="Unassembled WGS sequence"/>
</dbReference>
<proteinExistence type="predicted"/>
<dbReference type="GO" id="GO:0043107">
    <property type="term" value="P:type IV pilus-dependent motility"/>
    <property type="evidence" value="ECO:0007669"/>
    <property type="project" value="TreeGrafter"/>
</dbReference>
<keyword evidence="1" id="KW-1133">Transmembrane helix</keyword>
<reference evidence="2" key="2">
    <citation type="journal article" date="2021" name="Front. Microbiol.">
        <title>Aerobic Denitrification and Heterotrophic Sulfur Oxidation in the Genus Halomonas Revealed by Six Novel Species Characterizations and Genome-Based Analysis.</title>
        <authorList>
            <person name="Wang L."/>
            <person name="Shao Z."/>
        </authorList>
    </citation>
    <scope>NUCLEOTIDE SEQUENCE</scope>
    <source>
        <strain evidence="2">MCCC 1A05776</strain>
    </source>
</reference>
<gene>
    <name evidence="2" type="ORF">HOP61_04690</name>
</gene>
<comment type="caution">
    <text evidence="2">The sequence shown here is derived from an EMBL/GenBank/DDBJ whole genome shotgun (WGS) entry which is preliminary data.</text>
</comment>